<dbReference type="CDD" id="cd01949">
    <property type="entry name" value="GGDEF"/>
    <property type="match status" value="1"/>
</dbReference>
<dbReference type="PROSITE" id="PS50883">
    <property type="entry name" value="EAL"/>
    <property type="match status" value="1"/>
</dbReference>
<name>A0A4Q5J535_9ACTN</name>
<dbReference type="InterPro" id="IPR035919">
    <property type="entry name" value="EAL_sf"/>
</dbReference>
<dbReference type="EMBL" id="SDPU01000020">
    <property type="protein sequence ID" value="RYU12898.1"/>
    <property type="molecule type" value="Genomic_DNA"/>
</dbReference>
<dbReference type="InterPro" id="IPR052155">
    <property type="entry name" value="Biofilm_reg_signaling"/>
</dbReference>
<dbReference type="CDD" id="cd01948">
    <property type="entry name" value="EAL"/>
    <property type="match status" value="1"/>
</dbReference>
<dbReference type="SUPFAM" id="SSF141868">
    <property type="entry name" value="EAL domain-like"/>
    <property type="match status" value="1"/>
</dbReference>
<organism evidence="5 6">
    <name type="scientific">Nocardioides iriomotensis</name>
    <dbReference type="NCBI Taxonomy" id="715784"/>
    <lineage>
        <taxon>Bacteria</taxon>
        <taxon>Bacillati</taxon>
        <taxon>Actinomycetota</taxon>
        <taxon>Actinomycetes</taxon>
        <taxon>Propionibacteriales</taxon>
        <taxon>Nocardioidaceae</taxon>
        <taxon>Nocardioides</taxon>
    </lineage>
</organism>
<evidence type="ECO:0000313" key="5">
    <source>
        <dbReference type="EMBL" id="RYU12898.1"/>
    </source>
</evidence>
<dbReference type="Proteomes" id="UP000291189">
    <property type="component" value="Unassembled WGS sequence"/>
</dbReference>
<dbReference type="PANTHER" id="PTHR44757:SF2">
    <property type="entry name" value="BIOFILM ARCHITECTURE MAINTENANCE PROTEIN MBAA"/>
    <property type="match status" value="1"/>
</dbReference>
<feature type="compositionally biased region" description="Low complexity" evidence="1">
    <location>
        <begin position="1"/>
        <end position="12"/>
    </location>
</feature>
<evidence type="ECO:0000259" key="2">
    <source>
        <dbReference type="PROSITE" id="PS50112"/>
    </source>
</evidence>
<evidence type="ECO:0000256" key="1">
    <source>
        <dbReference type="SAM" id="MobiDB-lite"/>
    </source>
</evidence>
<dbReference type="Gene3D" id="3.30.70.270">
    <property type="match status" value="1"/>
</dbReference>
<dbReference type="SMART" id="SM00091">
    <property type="entry name" value="PAS"/>
    <property type="match status" value="2"/>
</dbReference>
<dbReference type="SMART" id="SM00052">
    <property type="entry name" value="EAL"/>
    <property type="match status" value="1"/>
</dbReference>
<sequence length="806" mass="86605">MMVGAARRVQAARGRRGLREQGGRPMWDQESRALLATHAPLALIALDAEATVTRAEGALLDVVEPYPGFLAGRPLTDAFDEPSVDEAVAAALAGLGGAASVTRADRALELLARPAPDGALVLLTLTDLADLRAALVDREAELERFRALVELSKDFIAMADFDGTVTFLNRAGRELVGLPADDDALVLRRPTNDFFTDAGRARSHEIEDAVRTRGYWEGESELHHFGGEGSIPVSANSFLVTRGSDGTPLALATVQRDLRHRVEVEHRLSRAEEEQRHLAALGRQALTQPLEALAEEVVRRLDDRYPGLSTAVNRTVAHDVLTVVDGELDCPVPGVDGAWGTVSVHGPADHVWSDTDVAFVESLAAVLGAAVRRAALEDRLEHQALHDVLTGLPNRPLVQDRMDSAVGRAERHGTLVAVLLLDLDDFKGVNDSQGHAAGDVLLNEVSRRFESALPPGDTLARLGGDEFVVVAEDLTSVDEAVAVAERLLAACTEPFDVAGVRRSLTTSIGIAVADGSGDPATLLTEADIAMYAAKRARPGSHRFFDESMRTEVLGRVSLSAELRAAIDDRVVEVWYQPIVDVVSARVVALEALARWRRPDGSFVPPHTFVPLAEEIGVVGELGTLVLEQAVAAAVRWREEWPDVALRVNASAEELRDPGFAARVDAVRAAAGLPSGHLGIEITESVLVDEGKHTQANLHRLKDAGISLLLDDFGTGYSSLSYLQRFPQIDVLKIDRSFLHDPTRGAAIVRALIELGGAFGFTVCAEGVETAPQFTMLQELGCELAQGYLFAQPVPAGEVAELLERLD</sequence>
<dbReference type="InterPro" id="IPR029787">
    <property type="entry name" value="Nucleotide_cyclase"/>
</dbReference>
<dbReference type="InterPro" id="IPR000160">
    <property type="entry name" value="GGDEF_dom"/>
</dbReference>
<dbReference type="PROSITE" id="PS50112">
    <property type="entry name" value="PAS"/>
    <property type="match status" value="1"/>
</dbReference>
<keyword evidence="6" id="KW-1185">Reference proteome</keyword>
<feature type="region of interest" description="Disordered" evidence="1">
    <location>
        <begin position="1"/>
        <end position="24"/>
    </location>
</feature>
<protein>
    <submittedName>
        <fullName evidence="5">EAL domain-containing protein</fullName>
    </submittedName>
</protein>
<dbReference type="AlphaFoldDB" id="A0A4Q5J535"/>
<dbReference type="SUPFAM" id="SSF55073">
    <property type="entry name" value="Nucleotide cyclase"/>
    <property type="match status" value="1"/>
</dbReference>
<comment type="caution">
    <text evidence="5">The sequence shown here is derived from an EMBL/GenBank/DDBJ whole genome shotgun (WGS) entry which is preliminary data.</text>
</comment>
<evidence type="ECO:0000313" key="6">
    <source>
        <dbReference type="Proteomes" id="UP000291189"/>
    </source>
</evidence>
<dbReference type="Gene3D" id="3.30.450.20">
    <property type="entry name" value="PAS domain"/>
    <property type="match status" value="1"/>
</dbReference>
<dbReference type="Pfam" id="PF13188">
    <property type="entry name" value="PAS_8"/>
    <property type="match status" value="1"/>
</dbReference>
<gene>
    <name evidence="5" type="ORF">ETU37_08030</name>
</gene>
<dbReference type="Pfam" id="PF00990">
    <property type="entry name" value="GGDEF"/>
    <property type="match status" value="1"/>
</dbReference>
<feature type="domain" description="PAS" evidence="2">
    <location>
        <begin position="141"/>
        <end position="182"/>
    </location>
</feature>
<reference evidence="5 6" key="1">
    <citation type="submission" date="2019-01" db="EMBL/GenBank/DDBJ databases">
        <title>Nocardioides guangzhouensis sp. nov., an actinobacterium isolated from soil.</title>
        <authorList>
            <person name="Fu Y."/>
            <person name="Cai Y."/>
            <person name="Lin Z."/>
            <person name="Chen P."/>
        </authorList>
    </citation>
    <scope>NUCLEOTIDE SEQUENCE [LARGE SCALE GENOMIC DNA]</scope>
    <source>
        <strain evidence="5 6">NBRC 105384</strain>
    </source>
</reference>
<dbReference type="SUPFAM" id="SSF55781">
    <property type="entry name" value="GAF domain-like"/>
    <property type="match status" value="1"/>
</dbReference>
<dbReference type="PROSITE" id="PS50887">
    <property type="entry name" value="GGDEF"/>
    <property type="match status" value="1"/>
</dbReference>
<dbReference type="NCBIfam" id="TIGR00229">
    <property type="entry name" value="sensory_box"/>
    <property type="match status" value="1"/>
</dbReference>
<evidence type="ECO:0000259" key="3">
    <source>
        <dbReference type="PROSITE" id="PS50883"/>
    </source>
</evidence>
<dbReference type="SMART" id="SM00267">
    <property type="entry name" value="GGDEF"/>
    <property type="match status" value="1"/>
</dbReference>
<dbReference type="PANTHER" id="PTHR44757">
    <property type="entry name" value="DIGUANYLATE CYCLASE DGCP"/>
    <property type="match status" value="1"/>
</dbReference>
<dbReference type="NCBIfam" id="TIGR00254">
    <property type="entry name" value="GGDEF"/>
    <property type="match status" value="1"/>
</dbReference>
<dbReference type="InterPro" id="IPR001633">
    <property type="entry name" value="EAL_dom"/>
</dbReference>
<dbReference type="InterPro" id="IPR000014">
    <property type="entry name" value="PAS"/>
</dbReference>
<feature type="domain" description="EAL" evidence="3">
    <location>
        <begin position="555"/>
        <end position="806"/>
    </location>
</feature>
<dbReference type="InterPro" id="IPR043128">
    <property type="entry name" value="Rev_trsase/Diguanyl_cyclase"/>
</dbReference>
<dbReference type="OrthoDB" id="23692at2"/>
<proteinExistence type="predicted"/>
<feature type="domain" description="GGDEF" evidence="4">
    <location>
        <begin position="414"/>
        <end position="546"/>
    </location>
</feature>
<dbReference type="Pfam" id="PF00563">
    <property type="entry name" value="EAL"/>
    <property type="match status" value="1"/>
</dbReference>
<dbReference type="Gene3D" id="3.20.20.450">
    <property type="entry name" value="EAL domain"/>
    <property type="match status" value="1"/>
</dbReference>
<evidence type="ECO:0000259" key="4">
    <source>
        <dbReference type="PROSITE" id="PS50887"/>
    </source>
</evidence>
<accession>A0A4Q5J535</accession>
<dbReference type="InterPro" id="IPR035965">
    <property type="entry name" value="PAS-like_dom_sf"/>
</dbReference>
<dbReference type="SUPFAM" id="SSF55785">
    <property type="entry name" value="PYP-like sensor domain (PAS domain)"/>
    <property type="match status" value="1"/>
</dbReference>